<evidence type="ECO:0000313" key="19">
    <source>
        <dbReference type="RefSeq" id="XP_025414783.1"/>
    </source>
</evidence>
<dbReference type="Pfam" id="PF13855">
    <property type="entry name" value="LRR_8"/>
    <property type="match status" value="1"/>
</dbReference>
<comment type="subcellular location">
    <subcellularLocation>
        <location evidence="1">Cell membrane</location>
        <topology evidence="1">Multi-pass membrane protein</topology>
    </subcellularLocation>
</comment>
<dbReference type="SUPFAM" id="SSF81321">
    <property type="entry name" value="Family A G protein-coupled receptor-like"/>
    <property type="match status" value="1"/>
</dbReference>
<comment type="caution">
    <text evidence="15">Lacks conserved residue(s) required for the propagation of feature annotation.</text>
</comment>
<dbReference type="Proteomes" id="UP000694846">
    <property type="component" value="Unplaced"/>
</dbReference>
<dbReference type="InterPro" id="IPR000276">
    <property type="entry name" value="GPCR_Rhodpsn"/>
</dbReference>
<dbReference type="InterPro" id="IPR036055">
    <property type="entry name" value="LDL_receptor-like_sf"/>
</dbReference>
<evidence type="ECO:0000259" key="17">
    <source>
        <dbReference type="PROSITE" id="PS50262"/>
    </source>
</evidence>
<feature type="disulfide bond" evidence="15">
    <location>
        <begin position="199"/>
        <end position="214"/>
    </location>
</feature>
<evidence type="ECO:0000256" key="4">
    <source>
        <dbReference type="ARBA" id="ARBA00022614"/>
    </source>
</evidence>
<dbReference type="AlphaFoldDB" id="A0A8B8FWA5"/>
<evidence type="ECO:0000256" key="12">
    <source>
        <dbReference type="ARBA" id="ARBA00023170"/>
    </source>
</evidence>
<comment type="similarity">
    <text evidence="2">Belongs to the G-protein coupled receptor 1 family.</text>
</comment>
<feature type="disulfide bond" evidence="15">
    <location>
        <begin position="521"/>
        <end position="533"/>
    </location>
</feature>
<dbReference type="Gene3D" id="4.10.400.10">
    <property type="entry name" value="Low-density Lipoprotein Receptor"/>
    <property type="match status" value="11"/>
</dbReference>
<dbReference type="CDD" id="cd00112">
    <property type="entry name" value="LDLa"/>
    <property type="match status" value="9"/>
</dbReference>
<accession>A0A8B8FWA5</accession>
<feature type="disulfide bond" evidence="15">
    <location>
        <begin position="417"/>
        <end position="432"/>
    </location>
</feature>
<evidence type="ECO:0000256" key="5">
    <source>
        <dbReference type="ARBA" id="ARBA00022692"/>
    </source>
</evidence>
<feature type="domain" description="G-protein coupled receptors family 1 profile" evidence="17">
    <location>
        <begin position="814"/>
        <end position="1073"/>
    </location>
</feature>
<keyword evidence="5 16" id="KW-0812">Transmembrane</keyword>
<keyword evidence="11 15" id="KW-1015">Disulfide bond</keyword>
<evidence type="ECO:0000256" key="10">
    <source>
        <dbReference type="ARBA" id="ARBA00023136"/>
    </source>
</evidence>
<dbReference type="SMART" id="SM00192">
    <property type="entry name" value="LDLa"/>
    <property type="match status" value="12"/>
</dbReference>
<dbReference type="GO" id="GO:0008528">
    <property type="term" value="F:G protein-coupled peptide receptor activity"/>
    <property type="evidence" value="ECO:0007669"/>
    <property type="project" value="TreeGrafter"/>
</dbReference>
<keyword evidence="7" id="KW-0677">Repeat</keyword>
<dbReference type="FunFam" id="4.10.400.10:FF:000034">
    <property type="entry name" value="Low-density lipoprotein receptor-related protein 2"/>
    <property type="match status" value="1"/>
</dbReference>
<keyword evidence="13" id="KW-0325">Glycoprotein</keyword>
<feature type="disulfide bond" evidence="15">
    <location>
        <begin position="187"/>
        <end position="205"/>
    </location>
</feature>
<protein>
    <submittedName>
        <fullName evidence="19">G-protein coupled receptor GRL101-like</fullName>
    </submittedName>
</protein>
<dbReference type="GeneID" id="112686624"/>
<keyword evidence="8 16" id="KW-1133">Transmembrane helix</keyword>
<evidence type="ECO:0000256" key="15">
    <source>
        <dbReference type="PROSITE-ProRule" id="PRU00124"/>
    </source>
</evidence>
<reference evidence="19" key="1">
    <citation type="submission" date="2025-08" db="UniProtKB">
        <authorList>
            <consortium name="RefSeq"/>
        </authorList>
    </citation>
    <scope>IDENTIFICATION</scope>
    <source>
        <tissue evidence="19">Whole body</tissue>
    </source>
</reference>
<keyword evidence="6" id="KW-0732">Signal</keyword>
<dbReference type="PROSITE" id="PS51450">
    <property type="entry name" value="LRR"/>
    <property type="match status" value="2"/>
</dbReference>
<evidence type="ECO:0000256" key="2">
    <source>
        <dbReference type="ARBA" id="ARBA00010663"/>
    </source>
</evidence>
<dbReference type="SUPFAM" id="SSF57424">
    <property type="entry name" value="LDL receptor-like module"/>
    <property type="match status" value="7"/>
</dbReference>
<dbReference type="GO" id="GO:0005886">
    <property type="term" value="C:plasma membrane"/>
    <property type="evidence" value="ECO:0007669"/>
    <property type="project" value="UniProtKB-SubCell"/>
</dbReference>
<dbReference type="Gene3D" id="3.80.10.10">
    <property type="entry name" value="Ribonuclease Inhibitor"/>
    <property type="match status" value="2"/>
</dbReference>
<keyword evidence="9" id="KW-0297">G-protein coupled receptor</keyword>
<feature type="disulfide bond" evidence="15">
    <location>
        <begin position="398"/>
        <end position="410"/>
    </location>
</feature>
<keyword evidence="3" id="KW-1003">Cell membrane</keyword>
<evidence type="ECO:0000256" key="6">
    <source>
        <dbReference type="ARBA" id="ARBA00022729"/>
    </source>
</evidence>
<keyword evidence="14" id="KW-0807">Transducer</keyword>
<dbReference type="InterPro" id="IPR017452">
    <property type="entry name" value="GPCR_Rhodpsn_7TM"/>
</dbReference>
<keyword evidence="18" id="KW-1185">Reference proteome</keyword>
<dbReference type="InterPro" id="IPR032675">
    <property type="entry name" value="LRR_dom_sf"/>
</dbReference>
<dbReference type="Pfam" id="PF00057">
    <property type="entry name" value="Ldl_recept_a"/>
    <property type="match status" value="4"/>
</dbReference>
<dbReference type="SUPFAM" id="SSF52058">
    <property type="entry name" value="L domain-like"/>
    <property type="match status" value="1"/>
</dbReference>
<feature type="transmembrane region" description="Helical" evidence="16">
    <location>
        <begin position="972"/>
        <end position="997"/>
    </location>
</feature>
<dbReference type="InterPro" id="IPR003591">
    <property type="entry name" value="Leu-rich_rpt_typical-subtyp"/>
</dbReference>
<feature type="transmembrane region" description="Helical" evidence="16">
    <location>
        <begin position="833"/>
        <end position="860"/>
    </location>
</feature>
<evidence type="ECO:0000313" key="18">
    <source>
        <dbReference type="Proteomes" id="UP000694846"/>
    </source>
</evidence>
<dbReference type="CDD" id="cd15137">
    <property type="entry name" value="7tmA_Relaxin_R"/>
    <property type="match status" value="1"/>
</dbReference>
<feature type="transmembrane region" description="Helical" evidence="16">
    <location>
        <begin position="1018"/>
        <end position="1042"/>
    </location>
</feature>
<dbReference type="SMART" id="SM00369">
    <property type="entry name" value="LRR_TYP"/>
    <property type="match status" value="6"/>
</dbReference>
<feature type="disulfide bond" evidence="15">
    <location>
        <begin position="261"/>
        <end position="279"/>
    </location>
</feature>
<evidence type="ECO:0000256" key="11">
    <source>
        <dbReference type="ARBA" id="ARBA00023157"/>
    </source>
</evidence>
<dbReference type="Gene3D" id="1.20.1070.10">
    <property type="entry name" value="Rhodopsin 7-helix transmembrane proteins"/>
    <property type="match status" value="1"/>
</dbReference>
<evidence type="ECO:0000256" key="14">
    <source>
        <dbReference type="ARBA" id="ARBA00023224"/>
    </source>
</evidence>
<dbReference type="PROSITE" id="PS50262">
    <property type="entry name" value="G_PROTEIN_RECEP_F1_2"/>
    <property type="match status" value="1"/>
</dbReference>
<evidence type="ECO:0000256" key="8">
    <source>
        <dbReference type="ARBA" id="ARBA00022989"/>
    </source>
</evidence>
<evidence type="ECO:0000256" key="16">
    <source>
        <dbReference type="SAM" id="Phobius"/>
    </source>
</evidence>
<feature type="disulfide bond" evidence="15">
    <location>
        <begin position="254"/>
        <end position="266"/>
    </location>
</feature>
<evidence type="ECO:0000256" key="13">
    <source>
        <dbReference type="ARBA" id="ARBA00023180"/>
    </source>
</evidence>
<feature type="disulfide bond" evidence="15">
    <location>
        <begin position="478"/>
        <end position="490"/>
    </location>
</feature>
<feature type="transmembrane region" description="Helical" evidence="16">
    <location>
        <begin position="798"/>
        <end position="821"/>
    </location>
</feature>
<feature type="transmembrane region" description="Helical" evidence="16">
    <location>
        <begin position="1054"/>
        <end position="1075"/>
    </location>
</feature>
<keyword evidence="4" id="KW-0433">Leucine-rich repeat</keyword>
<feature type="disulfide bond" evidence="15">
    <location>
        <begin position="528"/>
        <end position="546"/>
    </location>
</feature>
<dbReference type="InterPro" id="IPR002172">
    <property type="entry name" value="LDrepeatLR_classA_rpt"/>
</dbReference>
<feature type="transmembrane region" description="Helical" evidence="16">
    <location>
        <begin position="12"/>
        <end position="31"/>
    </location>
</feature>
<feature type="disulfide bond" evidence="15">
    <location>
        <begin position="120"/>
        <end position="135"/>
    </location>
</feature>
<feature type="transmembrane region" description="Helical" evidence="16">
    <location>
        <begin position="890"/>
        <end position="910"/>
    </location>
</feature>
<dbReference type="PANTHER" id="PTHR24372">
    <property type="entry name" value="GLYCOPROTEIN HORMONE RECEPTOR"/>
    <property type="match status" value="1"/>
</dbReference>
<evidence type="ECO:0000256" key="3">
    <source>
        <dbReference type="ARBA" id="ARBA00022475"/>
    </source>
</evidence>
<dbReference type="PRINTS" id="PR00261">
    <property type="entry name" value="LDLRECEPTOR"/>
</dbReference>
<organism evidence="18 19">
    <name type="scientific">Sipha flava</name>
    <name type="common">yellow sugarcane aphid</name>
    <dbReference type="NCBI Taxonomy" id="143950"/>
    <lineage>
        <taxon>Eukaryota</taxon>
        <taxon>Metazoa</taxon>
        <taxon>Ecdysozoa</taxon>
        <taxon>Arthropoda</taxon>
        <taxon>Hexapoda</taxon>
        <taxon>Insecta</taxon>
        <taxon>Pterygota</taxon>
        <taxon>Neoptera</taxon>
        <taxon>Paraneoptera</taxon>
        <taxon>Hemiptera</taxon>
        <taxon>Sternorrhyncha</taxon>
        <taxon>Aphidomorpha</taxon>
        <taxon>Aphidoidea</taxon>
        <taxon>Aphididae</taxon>
        <taxon>Sipha</taxon>
    </lineage>
</organism>
<dbReference type="OrthoDB" id="6022531at2759"/>
<dbReference type="InterPro" id="IPR023415">
    <property type="entry name" value="LDLR_class-A_CS"/>
</dbReference>
<dbReference type="GO" id="GO:0007189">
    <property type="term" value="P:adenylate cyclase-activating G protein-coupled receptor signaling pathway"/>
    <property type="evidence" value="ECO:0007669"/>
    <property type="project" value="TreeGrafter"/>
</dbReference>
<evidence type="ECO:0000256" key="9">
    <source>
        <dbReference type="ARBA" id="ARBA00023040"/>
    </source>
</evidence>
<feature type="disulfide bond" evidence="15">
    <location>
        <begin position="405"/>
        <end position="423"/>
    </location>
</feature>
<dbReference type="InterPro" id="IPR001611">
    <property type="entry name" value="Leu-rich_rpt"/>
</dbReference>
<feature type="transmembrane region" description="Helical" evidence="16">
    <location>
        <begin position="922"/>
        <end position="944"/>
    </location>
</feature>
<evidence type="ECO:0000256" key="1">
    <source>
        <dbReference type="ARBA" id="ARBA00004651"/>
    </source>
</evidence>
<proteinExistence type="inferred from homology"/>
<feature type="disulfide bond" evidence="15">
    <location>
        <begin position="180"/>
        <end position="192"/>
    </location>
</feature>
<feature type="disulfide bond" evidence="15">
    <location>
        <begin position="160"/>
        <end position="175"/>
    </location>
</feature>
<evidence type="ECO:0000256" key="7">
    <source>
        <dbReference type="ARBA" id="ARBA00022737"/>
    </source>
</evidence>
<sequence>MYLKEYTYKKGISMLFFDVSLVTPLLVFIAFDRGNGDLGTKNNTTTSSTLCNQCLVSDLCLDNATHKVYHCDDTHCIPEFQVCDGIPDCFHAQDETVSVCGCLQNEYQCKNKCIELVKRCDRIADCDDGEDEIDCKTHECPTTHHKCTVNYFCIPIDKVCDFKDDCGDGSDELHCKHRDCWHQEFKCKNSECIRPAYLCDGENDCSDGSDEENCDESNFVKCGGNKLVHSSFWCDGWPECTDNHADELNCNTTCLHNKFQCPNGRCINKANVCDGQCDCLEDVNNHCADEINCANYYVKVDGIVVCQKESTLSCWMPEGNPSRCIRQEYICDGQNDCFNGFSISDEFGCVNNSYLHSDDEFFRCRDGRWLPSEHRCNFKEECLGGDDESGCDKSLSICDQQQFRCSSGECINSEYRCDGHTNCWDKSDEIGCANESCPGLDWKRCKIGKQCLLLEKWCDHRVDCIDGTDEEDCDYRPCTADDFQCDNGQCIPLEYKCKKTQDERMGCVDKSHLTNCVDSICAENEYKCHRGPCIHQSMVCNMHVDCDLTWDDEEKCPFECSRIASSCQCQDIQINCTGHGLEQFPYDIEKEITFFHLGGNNFSSDLNAKTFEHLDRLVYLDLMNNSIKYLKPFVFSTLWRLKTLNLQNNEITILENGSFLGLGRLTGLHLQGNNIYKVKSNAFQGLSSLITLDLSKQNITYIETDAFLGLRSLKSLDLSENSLTRILDGTFRGMPQVVFLNVKNNQLRVIDQNVFFTMPLLETMFTDEFRFCCLARYVKQCRPLPDEFSSCEDLMSNIVLRVCIWILAVVAITANLMVIVFRAKYKHTNQVHSFLIVNLALGDFLMGSYLLVIAVVDWYYRGVYFIHDSDWRRSSMCNVAGFISTFSSELSVFTLTVITLERLLVIIFPFKVRRLQMDFTRILMALCWFLAIVISAIPLFNIHYFRNFYGRSGVCLALHITPDKPNGWEYSVFIFLFVNLGSLLLISGSYIWMFFVAKTTHRATETLIRHRSLSESAMAWRMSLLVATDAACWVPIIGLGLWSLAGFTVHPQVFAWVAVFVLPLNAAVNPVLYTLSAVPMVRRSVATNRTVSFRRSTTNDAKRIMSTTIMGPSSVQYNNDTVTCSLFVNIPPRSPEVIETEMTENSRTVNFGKML</sequence>
<dbReference type="PROSITE" id="PS01209">
    <property type="entry name" value="LDLRA_1"/>
    <property type="match status" value="4"/>
</dbReference>
<dbReference type="Pfam" id="PF00001">
    <property type="entry name" value="7tm_1"/>
    <property type="match status" value="1"/>
</dbReference>
<dbReference type="GO" id="GO:0009755">
    <property type="term" value="P:hormone-mediated signaling pathway"/>
    <property type="evidence" value="ECO:0007669"/>
    <property type="project" value="TreeGrafter"/>
</dbReference>
<name>A0A8B8FWA5_9HEMI</name>
<keyword evidence="12" id="KW-0675">Receptor</keyword>
<feature type="disulfide bond" evidence="15">
    <location>
        <begin position="71"/>
        <end position="89"/>
    </location>
</feature>
<feature type="disulfide bond" evidence="15">
    <location>
        <begin position="458"/>
        <end position="473"/>
    </location>
</feature>
<gene>
    <name evidence="19" type="primary">LOC112686624</name>
</gene>
<dbReference type="PROSITE" id="PS50068">
    <property type="entry name" value="LDLRA_2"/>
    <property type="match status" value="9"/>
</dbReference>
<dbReference type="RefSeq" id="XP_025414783.1">
    <property type="nucleotide sequence ID" value="XM_025558998.1"/>
</dbReference>
<dbReference type="PANTHER" id="PTHR24372:SF77">
    <property type="entry name" value="G-PROTEIN COUPLED RECEPTORS FAMILY 1 PROFILE DOMAIN-CONTAINING PROTEIN"/>
    <property type="match status" value="1"/>
</dbReference>
<keyword evidence="10 16" id="KW-0472">Membrane</keyword>